<evidence type="ECO:0000256" key="10">
    <source>
        <dbReference type="RuleBase" id="RU364125"/>
    </source>
</evidence>
<keyword evidence="4 10" id="KW-1003">Cell membrane</keyword>
<evidence type="ECO:0000313" key="11">
    <source>
        <dbReference type="EMBL" id="MDC7228582.1"/>
    </source>
</evidence>
<evidence type="ECO:0000256" key="3">
    <source>
        <dbReference type="ARBA" id="ARBA00008281"/>
    </source>
</evidence>
<reference evidence="11 12" key="1">
    <citation type="submission" date="2022-12" db="EMBL/GenBank/DDBJ databases">
        <title>Metagenome assembled genome from gulf of manar.</title>
        <authorList>
            <person name="Kohli P."/>
            <person name="Pk S."/>
            <person name="Venkata Ramana C."/>
            <person name="Sasikala C."/>
        </authorList>
    </citation>
    <scope>NUCLEOTIDE SEQUENCE [LARGE SCALE GENOMIC DNA]</scope>
    <source>
        <strain evidence="11">JB008</strain>
    </source>
</reference>
<evidence type="ECO:0000256" key="2">
    <source>
        <dbReference type="ARBA" id="ARBA00004162"/>
    </source>
</evidence>
<gene>
    <name evidence="11" type="ORF">PQJ61_17605</name>
</gene>
<evidence type="ECO:0000256" key="7">
    <source>
        <dbReference type="ARBA" id="ARBA00022779"/>
    </source>
</evidence>
<evidence type="ECO:0000256" key="6">
    <source>
        <dbReference type="ARBA" id="ARBA00022692"/>
    </source>
</evidence>
<keyword evidence="9 10" id="KW-0472">Membrane</keyword>
<dbReference type="GO" id="GO:0071978">
    <property type="term" value="P:bacterial-type flagellum-dependent swarming motility"/>
    <property type="evidence" value="ECO:0007669"/>
    <property type="project" value="TreeGrafter"/>
</dbReference>
<dbReference type="GO" id="GO:0006935">
    <property type="term" value="P:chemotaxis"/>
    <property type="evidence" value="ECO:0007669"/>
    <property type="project" value="UniProtKB-KW"/>
</dbReference>
<keyword evidence="11" id="KW-0966">Cell projection</keyword>
<dbReference type="AlphaFoldDB" id="A0AAJ1IIE5"/>
<dbReference type="GO" id="GO:0005886">
    <property type="term" value="C:plasma membrane"/>
    <property type="evidence" value="ECO:0007669"/>
    <property type="project" value="UniProtKB-SubCell"/>
</dbReference>
<comment type="subcellular location">
    <subcellularLocation>
        <location evidence="2">Cell membrane</location>
        <topology evidence="2">Single-pass membrane protein</topology>
    </subcellularLocation>
</comment>
<keyword evidence="11" id="KW-0282">Flagellum</keyword>
<dbReference type="GO" id="GO:0009425">
    <property type="term" value="C:bacterial-type flagellum basal body"/>
    <property type="evidence" value="ECO:0007669"/>
    <property type="project" value="InterPro"/>
</dbReference>
<protein>
    <recommendedName>
        <fullName evidence="10">Flagellar protein FliL</fullName>
    </recommendedName>
</protein>
<dbReference type="PANTHER" id="PTHR35091">
    <property type="entry name" value="FLAGELLAR PROTEIN FLIL"/>
    <property type="match status" value="1"/>
</dbReference>
<keyword evidence="7 10" id="KW-0283">Flagellar rotation</keyword>
<sequence>MGDEDIYAEEEVGGGDELEVGEQSSAIKELLPKILRWVAIIVVAVIFIVTVVFFTMRIMTQGTTTQSYAVQSPEYATEPEVMSWYALEEIRTRTADKNPSTVIIKAKLGYEWENADIQTDLIQRSEIIYDAMRQYLSSKTAAELTPQTEMQVKQEMKEKINRLISAGKIQEIVFMEYNIFQY</sequence>
<evidence type="ECO:0000313" key="12">
    <source>
        <dbReference type="Proteomes" id="UP001221217"/>
    </source>
</evidence>
<dbReference type="InterPro" id="IPR005503">
    <property type="entry name" value="FliL"/>
</dbReference>
<name>A0AAJ1IIE5_9SPIO</name>
<comment type="similarity">
    <text evidence="3 10">Belongs to the FliL family.</text>
</comment>
<proteinExistence type="inferred from homology"/>
<comment type="function">
    <text evidence="1 10">Controls the rotational direction of flagella during chemotaxis.</text>
</comment>
<keyword evidence="11" id="KW-0969">Cilium</keyword>
<dbReference type="Pfam" id="PF03748">
    <property type="entry name" value="FliL"/>
    <property type="match status" value="1"/>
</dbReference>
<dbReference type="PANTHER" id="PTHR35091:SF2">
    <property type="entry name" value="FLAGELLAR PROTEIN FLIL"/>
    <property type="match status" value="1"/>
</dbReference>
<dbReference type="EMBL" id="JAQQAL010000051">
    <property type="protein sequence ID" value="MDC7228582.1"/>
    <property type="molecule type" value="Genomic_DNA"/>
</dbReference>
<evidence type="ECO:0000256" key="4">
    <source>
        <dbReference type="ARBA" id="ARBA00022475"/>
    </source>
</evidence>
<evidence type="ECO:0000256" key="1">
    <source>
        <dbReference type="ARBA" id="ARBA00002254"/>
    </source>
</evidence>
<accession>A0AAJ1IIE5</accession>
<dbReference type="Proteomes" id="UP001221217">
    <property type="component" value="Unassembled WGS sequence"/>
</dbReference>
<keyword evidence="8 10" id="KW-1133">Transmembrane helix</keyword>
<keyword evidence="6 10" id="KW-0812">Transmembrane</keyword>
<organism evidence="11 12">
    <name type="scientific">Candidatus Thalassospirochaeta sargassi</name>
    <dbReference type="NCBI Taxonomy" id="3119039"/>
    <lineage>
        <taxon>Bacteria</taxon>
        <taxon>Pseudomonadati</taxon>
        <taxon>Spirochaetota</taxon>
        <taxon>Spirochaetia</taxon>
        <taxon>Spirochaetales</taxon>
        <taxon>Spirochaetaceae</taxon>
        <taxon>Candidatus Thalassospirochaeta</taxon>
    </lineage>
</organism>
<evidence type="ECO:0000256" key="5">
    <source>
        <dbReference type="ARBA" id="ARBA00022500"/>
    </source>
</evidence>
<evidence type="ECO:0000256" key="9">
    <source>
        <dbReference type="ARBA" id="ARBA00023136"/>
    </source>
</evidence>
<evidence type="ECO:0000256" key="8">
    <source>
        <dbReference type="ARBA" id="ARBA00022989"/>
    </source>
</evidence>
<feature type="transmembrane region" description="Helical" evidence="10">
    <location>
        <begin position="34"/>
        <end position="54"/>
    </location>
</feature>
<keyword evidence="5 10" id="KW-0145">Chemotaxis</keyword>
<comment type="caution">
    <text evidence="11">The sequence shown here is derived from an EMBL/GenBank/DDBJ whole genome shotgun (WGS) entry which is preliminary data.</text>
</comment>